<proteinExistence type="predicted"/>
<keyword evidence="2" id="KW-1185">Reference proteome</keyword>
<accession>A0A0R2M2E1</accession>
<sequence>MNAFLDFINFEYTREELVERVQEYLTYSVEADKLLNGKGPRSAVKYIRPIRQQIDNEFSNYARENMQKMIRKNKDADSYYGWLKEVSTNTIGPVTSKNIDSYLDDMNDYARRYFPEIK</sequence>
<dbReference type="OrthoDB" id="2295954at2"/>
<dbReference type="EMBL" id="JQCL01000080">
    <property type="protein sequence ID" value="KRO08404.1"/>
    <property type="molecule type" value="Genomic_DNA"/>
</dbReference>
<dbReference type="Proteomes" id="UP000051783">
    <property type="component" value="Unassembled WGS sequence"/>
</dbReference>
<reference evidence="1 2" key="1">
    <citation type="journal article" date="2015" name="Genome Announc.">
        <title>Expanding the biotechnology potential of lactobacilli through comparative genomics of 213 strains and associated genera.</title>
        <authorList>
            <person name="Sun Z."/>
            <person name="Harris H.M."/>
            <person name="McCann A."/>
            <person name="Guo C."/>
            <person name="Argimon S."/>
            <person name="Zhang W."/>
            <person name="Yang X."/>
            <person name="Jeffery I.B."/>
            <person name="Cooney J.C."/>
            <person name="Kagawa T.F."/>
            <person name="Liu W."/>
            <person name="Song Y."/>
            <person name="Salvetti E."/>
            <person name="Wrobel A."/>
            <person name="Rasinkangas P."/>
            <person name="Parkhill J."/>
            <person name="Rea M.C."/>
            <person name="O'Sullivan O."/>
            <person name="Ritari J."/>
            <person name="Douillard F.P."/>
            <person name="Paul Ross R."/>
            <person name="Yang R."/>
            <person name="Briner A.E."/>
            <person name="Felis G.E."/>
            <person name="de Vos W.M."/>
            <person name="Barrangou R."/>
            <person name="Klaenhammer T.R."/>
            <person name="Caufield P.W."/>
            <person name="Cui Y."/>
            <person name="Zhang H."/>
            <person name="O'Toole P.W."/>
        </authorList>
    </citation>
    <scope>NUCLEOTIDE SEQUENCE [LARGE SCALE GENOMIC DNA]</scope>
    <source>
        <strain evidence="1 2">LMG 26013</strain>
    </source>
</reference>
<organism evidence="1 2">
    <name type="scientific">Lactiplantibacillus xiangfangensis</name>
    <dbReference type="NCBI Taxonomy" id="942150"/>
    <lineage>
        <taxon>Bacteria</taxon>
        <taxon>Bacillati</taxon>
        <taxon>Bacillota</taxon>
        <taxon>Bacilli</taxon>
        <taxon>Lactobacillales</taxon>
        <taxon>Lactobacillaceae</taxon>
        <taxon>Lactiplantibacillus</taxon>
    </lineage>
</organism>
<dbReference type="RefSeq" id="WP_057707000.1">
    <property type="nucleotide sequence ID" value="NZ_JQCL01000080.1"/>
</dbReference>
<dbReference type="PATRIC" id="fig|942150.3.peg.502"/>
<evidence type="ECO:0000313" key="2">
    <source>
        <dbReference type="Proteomes" id="UP000051783"/>
    </source>
</evidence>
<evidence type="ECO:0000313" key="1">
    <source>
        <dbReference type="EMBL" id="KRO08404.1"/>
    </source>
</evidence>
<comment type="caution">
    <text evidence="1">The sequence shown here is derived from an EMBL/GenBank/DDBJ whole genome shotgun (WGS) entry which is preliminary data.</text>
</comment>
<name>A0A0R2M2E1_9LACO</name>
<gene>
    <name evidence="1" type="ORF">IV64_GL000489</name>
</gene>
<dbReference type="AlphaFoldDB" id="A0A0R2M2E1"/>
<protein>
    <submittedName>
        <fullName evidence="1">Uncharacterized protein</fullName>
    </submittedName>
</protein>
<dbReference type="STRING" id="942150.IV64_GL000489"/>